<reference evidence="2" key="1">
    <citation type="journal article" date="2014" name="Front. Microbiol.">
        <title>High frequency of phylogenetically diverse reductive dehalogenase-homologous genes in deep subseafloor sedimentary metagenomes.</title>
        <authorList>
            <person name="Kawai M."/>
            <person name="Futagami T."/>
            <person name="Toyoda A."/>
            <person name="Takaki Y."/>
            <person name="Nishi S."/>
            <person name="Hori S."/>
            <person name="Arai W."/>
            <person name="Tsubouchi T."/>
            <person name="Morono Y."/>
            <person name="Uchiyama I."/>
            <person name="Ito T."/>
            <person name="Fujiyama A."/>
            <person name="Inagaki F."/>
            <person name="Takami H."/>
        </authorList>
    </citation>
    <scope>NUCLEOTIDE SEQUENCE</scope>
    <source>
        <strain evidence="2">Expedition CK06-06</strain>
    </source>
</reference>
<proteinExistence type="predicted"/>
<comment type="caution">
    <text evidence="2">The sequence shown here is derived from an EMBL/GenBank/DDBJ whole genome shotgun (WGS) entry which is preliminary data.</text>
</comment>
<gene>
    <name evidence="2" type="ORF">S01H4_01409</name>
</gene>
<dbReference type="InterPro" id="IPR056906">
    <property type="entry name" value="ORF2/G2P_dom"/>
</dbReference>
<organism evidence="2">
    <name type="scientific">marine sediment metagenome</name>
    <dbReference type="NCBI Taxonomy" id="412755"/>
    <lineage>
        <taxon>unclassified sequences</taxon>
        <taxon>metagenomes</taxon>
        <taxon>ecological metagenomes</taxon>
    </lineage>
</organism>
<accession>X0ZH16</accession>
<evidence type="ECO:0000259" key="1">
    <source>
        <dbReference type="Pfam" id="PF23343"/>
    </source>
</evidence>
<protein>
    <recommendedName>
        <fullName evidence="1">Replication-associated protein ORF2/G2P domain-containing protein</fullName>
    </recommendedName>
</protein>
<name>X0ZH16_9ZZZZ</name>
<dbReference type="Pfam" id="PF23343">
    <property type="entry name" value="REP_ORF2-G2P"/>
    <property type="match status" value="1"/>
</dbReference>
<sequence>MSGGGTRREVSRFSKAARARLAFVAGNTEIEFTTMITLTYPKVFPCDGQTVKRHLNAFLTWMRRRSDGISYLWFLEFQKRGAPHIHVMLNAELPRKETEKAGVYREVALKWYAIVGSGDEKHLRAGTRTERVRTQDGARHYAVKYASKMIQKSVPPDFRNVGRFWGCSRDVPPKPQASIMLDDATARIVLDGWKWYRGDHFPIYHTLYNTNERFLEYINKVELYDLTNTELCDMLMLSISGETKSNITQKERTRWVPSYT</sequence>
<dbReference type="EMBL" id="BART01000255">
    <property type="protein sequence ID" value="GAG68905.1"/>
    <property type="molecule type" value="Genomic_DNA"/>
</dbReference>
<dbReference type="AlphaFoldDB" id="X0ZH16"/>
<evidence type="ECO:0000313" key="2">
    <source>
        <dbReference type="EMBL" id="GAG68905.1"/>
    </source>
</evidence>
<feature type="domain" description="Replication-associated protein ORF2/G2P" evidence="1">
    <location>
        <begin position="34"/>
        <end position="149"/>
    </location>
</feature>